<proteinExistence type="predicted"/>
<comment type="caution">
    <text evidence="1">The sequence shown here is derived from an EMBL/GenBank/DDBJ whole genome shotgun (WGS) entry which is preliminary data.</text>
</comment>
<organism evidence="1 2">
    <name type="scientific">Rhizophagus clarus</name>
    <dbReference type="NCBI Taxonomy" id="94130"/>
    <lineage>
        <taxon>Eukaryota</taxon>
        <taxon>Fungi</taxon>
        <taxon>Fungi incertae sedis</taxon>
        <taxon>Mucoromycota</taxon>
        <taxon>Glomeromycotina</taxon>
        <taxon>Glomeromycetes</taxon>
        <taxon>Glomerales</taxon>
        <taxon>Glomeraceae</taxon>
        <taxon>Rhizophagus</taxon>
    </lineage>
</organism>
<evidence type="ECO:0000313" key="2">
    <source>
        <dbReference type="Proteomes" id="UP000615446"/>
    </source>
</evidence>
<dbReference type="EMBL" id="BLAL01000246">
    <property type="protein sequence ID" value="GES96014.1"/>
    <property type="molecule type" value="Genomic_DNA"/>
</dbReference>
<dbReference type="AlphaFoldDB" id="A0A8H3M3K2"/>
<name>A0A8H3M3K2_9GLOM</name>
<accession>A0A8H3M3K2</accession>
<evidence type="ECO:0000313" key="1">
    <source>
        <dbReference type="EMBL" id="GES96014.1"/>
    </source>
</evidence>
<dbReference type="OrthoDB" id="2427981at2759"/>
<reference evidence="1" key="1">
    <citation type="submission" date="2019-10" db="EMBL/GenBank/DDBJ databases">
        <title>Conservation and host-specific expression of non-tandemly repeated heterogenous ribosome RNA gene in arbuscular mycorrhizal fungi.</title>
        <authorList>
            <person name="Maeda T."/>
            <person name="Kobayashi Y."/>
            <person name="Nakagawa T."/>
            <person name="Ezawa T."/>
            <person name="Yamaguchi K."/>
            <person name="Bino T."/>
            <person name="Nishimoto Y."/>
            <person name="Shigenobu S."/>
            <person name="Kawaguchi M."/>
        </authorList>
    </citation>
    <scope>NUCLEOTIDE SEQUENCE</scope>
    <source>
        <strain evidence="1">HR1</strain>
    </source>
</reference>
<sequence>MNTIFVFLAFHDHDFLRSENQSDSFYTSGQFNFKGEILNKPYLPTVGQFNFKGETLNKPYLPTVGQFNFKGEILNKPYLPTVHLNRKIKELTREHDDEKKRMKLIHGLNEKSHLNEFVNLRLQNEFDKEVLKKEITRLEKEIAKEKADRNLEIAHLKADRNLEIARLEADRNFEKIKTGYLNLNYLRLKGSVHLRGVFEQWELFSLSSFDGNRTKKWTDYLKANKDVFETFQNFYPNPKEIGVNHVVAEMTGFYRWLSERIHNGYAVGDYVEWRRNLLTPVRNKISEYMCKELNLDYRIIESSEVD</sequence>
<dbReference type="Proteomes" id="UP000615446">
    <property type="component" value="Unassembled WGS sequence"/>
</dbReference>
<protein>
    <submittedName>
        <fullName evidence="1">Uncharacterized protein</fullName>
    </submittedName>
</protein>
<gene>
    <name evidence="1" type="ORF">RCL2_002266200</name>
</gene>